<dbReference type="AlphaFoldDB" id="A0A8U0I2V8"/>
<protein>
    <submittedName>
        <fullName evidence="2">Phosphate uptake regulator PhoU</fullName>
    </submittedName>
</protein>
<proteinExistence type="predicted"/>
<dbReference type="InterPro" id="IPR038078">
    <property type="entry name" value="PhoU-like_sf"/>
</dbReference>
<accession>A0A8U0I2V8</accession>
<dbReference type="SUPFAM" id="SSF109755">
    <property type="entry name" value="PhoU-like"/>
    <property type="match status" value="1"/>
</dbReference>
<dbReference type="PANTHER" id="PTHR42930">
    <property type="entry name" value="PHOSPHATE-SPECIFIC TRANSPORT SYSTEM ACCESSORY PROTEIN PHOU"/>
    <property type="match status" value="1"/>
</dbReference>
<keyword evidence="2" id="KW-0614">Plasmid</keyword>
<dbReference type="InterPro" id="IPR028366">
    <property type="entry name" value="PhoU"/>
</dbReference>
<dbReference type="RefSeq" id="WP_248653215.1">
    <property type="nucleotide sequence ID" value="NZ_CP096663.1"/>
</dbReference>
<evidence type="ECO:0000259" key="1">
    <source>
        <dbReference type="SMART" id="SM00966"/>
    </source>
</evidence>
<dbReference type="GO" id="GO:0030643">
    <property type="term" value="P:intracellular phosphate ion homeostasis"/>
    <property type="evidence" value="ECO:0007669"/>
    <property type="project" value="InterPro"/>
</dbReference>
<dbReference type="EMBL" id="CP096663">
    <property type="protein sequence ID" value="UPV77191.1"/>
    <property type="molecule type" value="Genomic_DNA"/>
</dbReference>
<dbReference type="Gene3D" id="1.20.58.220">
    <property type="entry name" value="Phosphate transport system protein phou homolog 2, domain 2"/>
    <property type="match status" value="1"/>
</dbReference>
<feature type="domain" description="SpoVT-AbrB" evidence="1">
    <location>
        <begin position="8"/>
        <end position="52"/>
    </location>
</feature>
<geneLocation type="plasmid" evidence="2 3">
    <name>unnamed4</name>
</geneLocation>
<organism evidence="2 3">
    <name type="scientific">Halorussus limi</name>
    <dbReference type="NCBI Taxonomy" id="2938695"/>
    <lineage>
        <taxon>Archaea</taxon>
        <taxon>Methanobacteriati</taxon>
        <taxon>Methanobacteriota</taxon>
        <taxon>Stenosarchaea group</taxon>
        <taxon>Halobacteria</taxon>
        <taxon>Halobacteriales</taxon>
        <taxon>Haladaptataceae</taxon>
        <taxon>Halorussus</taxon>
    </lineage>
</organism>
<dbReference type="GeneID" id="72188080"/>
<dbReference type="KEGG" id="halx:M0R89_22735"/>
<dbReference type="GO" id="GO:0045936">
    <property type="term" value="P:negative regulation of phosphate metabolic process"/>
    <property type="evidence" value="ECO:0007669"/>
    <property type="project" value="InterPro"/>
</dbReference>
<evidence type="ECO:0000313" key="2">
    <source>
        <dbReference type="EMBL" id="UPV77191.1"/>
    </source>
</evidence>
<name>A0A8U0I2V8_9EURY</name>
<dbReference type="GO" id="GO:0003677">
    <property type="term" value="F:DNA binding"/>
    <property type="evidence" value="ECO:0007669"/>
    <property type="project" value="InterPro"/>
</dbReference>
<sequence>MEARKVQKVGGGTYTVSMPVDWADEHDIEAGDLLYLYPHLDGSLTIRRNEKDQSELSNVEIVLTDSEVSTAKRMFQAAYTAGFDKITLYPEDIFARKQRQAVISLSRELTGIEVAEESESQITVQGLLDASEVSIRQSVIQLRFNTLSMHEAAIAAFAGDATEVEYISRRDDEADRVFQLITRHFNRSLKDFDELNQLGLSRRELFAYYFTARQLERVADHAVKIANVASRYDGEIDEELRSEVRSLGSDSRQIVEDSTDAVINDYSAGEIHSTLNFCNRVTEDVSVIDEALVDRTPKEAFVVTRVLDSIDRTAKYGKNIAECALQNSLWS</sequence>
<dbReference type="InterPro" id="IPR007159">
    <property type="entry name" value="SpoVT-AbrB_dom"/>
</dbReference>
<dbReference type="Pfam" id="PF01895">
    <property type="entry name" value="PhoU"/>
    <property type="match status" value="1"/>
</dbReference>
<evidence type="ECO:0000313" key="3">
    <source>
        <dbReference type="Proteomes" id="UP000830729"/>
    </source>
</evidence>
<gene>
    <name evidence="2" type="ORF">M0R89_22735</name>
</gene>
<keyword evidence="3" id="KW-1185">Reference proteome</keyword>
<dbReference type="InterPro" id="IPR026022">
    <property type="entry name" value="PhoU_dom"/>
</dbReference>
<reference evidence="2 3" key="1">
    <citation type="submission" date="2022-04" db="EMBL/GenBank/DDBJ databases">
        <title>Diverse halophilic archaea isolated from saline environments.</title>
        <authorList>
            <person name="Cui H.-L."/>
        </authorList>
    </citation>
    <scope>NUCLEOTIDE SEQUENCE [LARGE SCALE GENOMIC DNA]</scope>
    <source>
        <strain evidence="2 3">XZYJT49</strain>
        <plasmid evidence="2 3">unnamed4</plasmid>
    </source>
</reference>
<dbReference type="Proteomes" id="UP000830729">
    <property type="component" value="Plasmid unnamed4"/>
</dbReference>
<dbReference type="PANTHER" id="PTHR42930:SF6">
    <property type="entry name" value="PHOSPHATE REGULATORY PROTEIN-LIKE PROTEIN"/>
    <property type="match status" value="1"/>
</dbReference>
<dbReference type="SMART" id="SM00966">
    <property type="entry name" value="SpoVT_AbrB"/>
    <property type="match status" value="1"/>
</dbReference>